<dbReference type="PANTHER" id="PTHR47618:SF1">
    <property type="entry name" value="BIFUNCTIONAL OLIGORIBONUCLEASE AND PAP PHOSPHATASE NRNA"/>
    <property type="match status" value="1"/>
</dbReference>
<dbReference type="Gene3D" id="3.10.310.30">
    <property type="match status" value="1"/>
</dbReference>
<organism evidence="3 4">
    <name type="scientific">Corynebacterium matruchotii</name>
    <dbReference type="NCBI Taxonomy" id="43768"/>
    <lineage>
        <taxon>Bacteria</taxon>
        <taxon>Bacillati</taxon>
        <taxon>Actinomycetota</taxon>
        <taxon>Actinomycetes</taxon>
        <taxon>Mycobacteriales</taxon>
        <taxon>Corynebacteriaceae</taxon>
        <taxon>Corynebacterium</taxon>
    </lineage>
</organism>
<dbReference type="GeneID" id="84574120"/>
<feature type="domain" description="DDH" evidence="1">
    <location>
        <begin position="30"/>
        <end position="171"/>
    </location>
</feature>
<sequence>MQDQSAVAASVTSEPQWDDATAWVHENHRFAVIGHITPDADDVGSMCAMIAGLHQLGKEAVGLIGQSLPLDDSLLTIPGAEDILVTDELPPCDAIIVVDCGSSARMGALEEAVMRRESDVILIDHHASNLGCRGINLIDYTAESSTTIIRQWFDYLGVELTQDIAHCLYVGLLTDTGGFRWGRPVMHALAQELVNTGLDIRTIGNQMFDGLSFSDLTMIGKVLSSLEIHRSDCHEIAFAFATHDVIAGHSLHAVESIADYVRGMKNIDISVVIKEYQPGFAGVSLRSDTIDVSELAHYLGGGGHLRAAGFTCSGTIAEITANIISAANKSCPVLHQNQEAPIR</sequence>
<evidence type="ECO:0000259" key="2">
    <source>
        <dbReference type="Pfam" id="PF02272"/>
    </source>
</evidence>
<dbReference type="EMBL" id="UARK01000023">
    <property type="protein sequence ID" value="SPW30802.1"/>
    <property type="molecule type" value="Genomic_DNA"/>
</dbReference>
<evidence type="ECO:0000313" key="3">
    <source>
        <dbReference type="EMBL" id="SPW30802.1"/>
    </source>
</evidence>
<evidence type="ECO:0000313" key="4">
    <source>
        <dbReference type="Proteomes" id="UP000249886"/>
    </source>
</evidence>
<dbReference type="InterPro" id="IPR001667">
    <property type="entry name" value="DDH_dom"/>
</dbReference>
<dbReference type="SUPFAM" id="SSF64182">
    <property type="entry name" value="DHH phosphoesterases"/>
    <property type="match status" value="1"/>
</dbReference>
<proteinExistence type="predicted"/>
<dbReference type="AlphaFoldDB" id="A0A6H9XA42"/>
<accession>A0A6H9XA42</accession>
<dbReference type="Pfam" id="PF02272">
    <property type="entry name" value="DHHA1"/>
    <property type="match status" value="1"/>
</dbReference>
<evidence type="ECO:0000259" key="1">
    <source>
        <dbReference type="Pfam" id="PF01368"/>
    </source>
</evidence>
<comment type="caution">
    <text evidence="3">The sequence shown here is derived from an EMBL/GenBank/DDBJ whole genome shotgun (WGS) entry which is preliminary data.</text>
</comment>
<gene>
    <name evidence="3" type="ORF">NCTC10254_01911</name>
</gene>
<dbReference type="RefSeq" id="WP_005526434.1">
    <property type="nucleotide sequence ID" value="NZ_CP050134.2"/>
</dbReference>
<reference evidence="3 4" key="1">
    <citation type="submission" date="2018-06" db="EMBL/GenBank/DDBJ databases">
        <authorList>
            <consortium name="Pathogen Informatics"/>
            <person name="Doyle S."/>
        </authorList>
    </citation>
    <scope>NUCLEOTIDE SEQUENCE [LARGE SCALE GENOMIC DNA]</scope>
    <source>
        <strain evidence="3 4">NCTC10254</strain>
    </source>
</reference>
<dbReference type="Proteomes" id="UP000249886">
    <property type="component" value="Unassembled WGS sequence"/>
</dbReference>
<dbReference type="InterPro" id="IPR003156">
    <property type="entry name" value="DHHA1_dom"/>
</dbReference>
<feature type="domain" description="DHHA1" evidence="2">
    <location>
        <begin position="253"/>
        <end position="317"/>
    </location>
</feature>
<dbReference type="GO" id="GO:0003676">
    <property type="term" value="F:nucleic acid binding"/>
    <property type="evidence" value="ECO:0007669"/>
    <property type="project" value="InterPro"/>
</dbReference>
<dbReference type="InterPro" id="IPR051319">
    <property type="entry name" value="Oligoribo/pAp-PDE_c-di-AMP_PDE"/>
</dbReference>
<dbReference type="Pfam" id="PF01368">
    <property type="entry name" value="DHH"/>
    <property type="match status" value="1"/>
</dbReference>
<dbReference type="InterPro" id="IPR038763">
    <property type="entry name" value="DHH_sf"/>
</dbReference>
<dbReference type="PANTHER" id="PTHR47618">
    <property type="entry name" value="BIFUNCTIONAL OLIGORIBONUCLEASE AND PAP PHOSPHATASE NRNA"/>
    <property type="match status" value="1"/>
</dbReference>
<protein>
    <submittedName>
        <fullName evidence="3">DHH subfamily 1 protein</fullName>
    </submittedName>
</protein>
<name>A0A6H9XA42_9CORY</name>
<dbReference type="Gene3D" id="3.90.1640.10">
    <property type="entry name" value="inorganic pyrophosphatase (n-terminal core)"/>
    <property type="match status" value="1"/>
</dbReference>